<keyword evidence="1" id="KW-0812">Transmembrane</keyword>
<dbReference type="RefSeq" id="WP_191306435.1">
    <property type="nucleotide sequence ID" value="NZ_BNAW01000002.1"/>
</dbReference>
<dbReference type="EMBL" id="BNAW01000002">
    <property type="protein sequence ID" value="GHF93992.1"/>
    <property type="molecule type" value="Genomic_DNA"/>
</dbReference>
<accession>A0ABQ3K210</accession>
<comment type="caution">
    <text evidence="2">The sequence shown here is derived from an EMBL/GenBank/DDBJ whole genome shotgun (WGS) entry which is preliminary data.</text>
</comment>
<evidence type="ECO:0000313" key="3">
    <source>
        <dbReference type="Proteomes" id="UP000649955"/>
    </source>
</evidence>
<dbReference type="Proteomes" id="UP000649955">
    <property type="component" value="Unassembled WGS sequence"/>
</dbReference>
<keyword evidence="1" id="KW-0472">Membrane</keyword>
<protein>
    <submittedName>
        <fullName evidence="2">Uncharacterized protein</fullName>
    </submittedName>
</protein>
<sequence length="55" mass="6109">MGAAILWAAAVSLCVFLYRGAVYALNRHRLAEWQREWTACQASSKHRGDQSPTGC</sequence>
<proteinExistence type="predicted"/>
<keyword evidence="3" id="KW-1185">Reference proteome</keyword>
<evidence type="ECO:0000256" key="1">
    <source>
        <dbReference type="SAM" id="Phobius"/>
    </source>
</evidence>
<keyword evidence="1" id="KW-1133">Transmembrane helix</keyword>
<gene>
    <name evidence="2" type="ORF">GCM10017567_05570</name>
</gene>
<reference evidence="3" key="1">
    <citation type="journal article" date="2019" name="Int. J. Syst. Evol. Microbiol.">
        <title>The Global Catalogue of Microorganisms (GCM) 10K type strain sequencing project: providing services to taxonomists for standard genome sequencing and annotation.</title>
        <authorList>
            <consortium name="The Broad Institute Genomics Platform"/>
            <consortium name="The Broad Institute Genome Sequencing Center for Infectious Disease"/>
            <person name="Wu L."/>
            <person name="Ma J."/>
        </authorList>
    </citation>
    <scope>NUCLEOTIDE SEQUENCE [LARGE SCALE GENOMIC DNA]</scope>
    <source>
        <strain evidence="3">CGMCC 4.7680</strain>
    </source>
</reference>
<evidence type="ECO:0000313" key="2">
    <source>
        <dbReference type="EMBL" id="GHF93992.1"/>
    </source>
</evidence>
<name>A0ABQ3K210_9PSEU</name>
<feature type="transmembrane region" description="Helical" evidence="1">
    <location>
        <begin position="6"/>
        <end position="25"/>
    </location>
</feature>
<organism evidence="2 3">
    <name type="scientific">Amycolatopsis bullii</name>
    <dbReference type="NCBI Taxonomy" id="941987"/>
    <lineage>
        <taxon>Bacteria</taxon>
        <taxon>Bacillati</taxon>
        <taxon>Actinomycetota</taxon>
        <taxon>Actinomycetes</taxon>
        <taxon>Pseudonocardiales</taxon>
        <taxon>Pseudonocardiaceae</taxon>
        <taxon>Amycolatopsis</taxon>
    </lineage>
</organism>